<accession>A0ABQ3VVJ7</accession>
<reference evidence="2 3" key="1">
    <citation type="journal article" date="2021" name="Int. J. Syst. Evol. Microbiol.">
        <title>Lentilactobacillus fungorum sp. nov., isolated from spent mushroom substrates.</title>
        <authorList>
            <person name="Tohno M."/>
            <person name="Tanizawa Y."/>
            <person name="Kojima Y."/>
            <person name="Sakamoto M."/>
            <person name="Ohkuma M."/>
            <person name="Kobayashi H."/>
        </authorList>
    </citation>
    <scope>NUCLEOTIDE SEQUENCE [LARGE SCALE GENOMIC DNA]</scope>
    <source>
        <strain evidence="2 3">YK48G</strain>
    </source>
</reference>
<sequence length="190" mass="22581">MDRKQLEELVDQKNEMQKPLARITRVSESELLINDHKYELVDDHEKGFDFDAFVARYNPALSQFDYIIGDWGYGQLRLRGFFNDDRDVHGGPFISDLNDYILEFVNLGAPYFVIHNLEARPIIRKSRNLRSRRHTSKNHSRNTHHSRRNHSFTEQKVSNQKRSAPKRQKMVVKAEEKSHNHHFIIRESKK</sequence>
<evidence type="ECO:0008006" key="4">
    <source>
        <dbReference type="Google" id="ProtNLM"/>
    </source>
</evidence>
<feature type="compositionally biased region" description="Polar residues" evidence="1">
    <location>
        <begin position="152"/>
        <end position="162"/>
    </location>
</feature>
<organism evidence="2 3">
    <name type="scientific">Lentilactobacillus fungorum</name>
    <dbReference type="NCBI Taxonomy" id="2201250"/>
    <lineage>
        <taxon>Bacteria</taxon>
        <taxon>Bacillati</taxon>
        <taxon>Bacillota</taxon>
        <taxon>Bacilli</taxon>
        <taxon>Lactobacillales</taxon>
        <taxon>Lactobacillaceae</taxon>
        <taxon>Lentilactobacillus</taxon>
    </lineage>
</organism>
<dbReference type="InterPro" id="IPR038141">
    <property type="entry name" value="YutD-like_sf"/>
</dbReference>
<dbReference type="InterPro" id="IPR009370">
    <property type="entry name" value="YutD-like"/>
</dbReference>
<feature type="region of interest" description="Disordered" evidence="1">
    <location>
        <begin position="128"/>
        <end position="190"/>
    </location>
</feature>
<dbReference type="Pfam" id="PF06265">
    <property type="entry name" value="YutD-like"/>
    <property type="match status" value="1"/>
</dbReference>
<name>A0ABQ3VVJ7_9LACO</name>
<evidence type="ECO:0000313" key="2">
    <source>
        <dbReference type="EMBL" id="GHP12658.1"/>
    </source>
</evidence>
<evidence type="ECO:0000256" key="1">
    <source>
        <dbReference type="SAM" id="MobiDB-lite"/>
    </source>
</evidence>
<comment type="caution">
    <text evidence="2">The sequence shown here is derived from an EMBL/GenBank/DDBJ whole genome shotgun (WGS) entry which is preliminary data.</text>
</comment>
<feature type="compositionally biased region" description="Basic and acidic residues" evidence="1">
    <location>
        <begin position="172"/>
        <end position="190"/>
    </location>
</feature>
<feature type="compositionally biased region" description="Basic residues" evidence="1">
    <location>
        <begin position="128"/>
        <end position="150"/>
    </location>
</feature>
<proteinExistence type="predicted"/>
<dbReference type="EMBL" id="BNJR01000004">
    <property type="protein sequence ID" value="GHP12658.1"/>
    <property type="molecule type" value="Genomic_DNA"/>
</dbReference>
<dbReference type="Proteomes" id="UP000604765">
    <property type="component" value="Unassembled WGS sequence"/>
</dbReference>
<keyword evidence="3" id="KW-1185">Reference proteome</keyword>
<protein>
    <recommendedName>
        <fullName evidence="4">DUF1027 domain-containing protein</fullName>
    </recommendedName>
</protein>
<dbReference type="RefSeq" id="WP_203628739.1">
    <property type="nucleotide sequence ID" value="NZ_BNJR01000004.1"/>
</dbReference>
<dbReference type="Gene3D" id="3.50.4.20">
    <property type="match status" value="1"/>
</dbReference>
<gene>
    <name evidence="2" type="ORF">YK48G_00830</name>
</gene>
<evidence type="ECO:0000313" key="3">
    <source>
        <dbReference type="Proteomes" id="UP000604765"/>
    </source>
</evidence>